<reference evidence="1" key="1">
    <citation type="submission" date="2022-12" db="EMBL/GenBank/DDBJ databases">
        <title>Draft genome assemblies for two species of Escallonia (Escalloniales).</title>
        <authorList>
            <person name="Chanderbali A."/>
            <person name="Dervinis C."/>
            <person name="Anghel I."/>
            <person name="Soltis D."/>
            <person name="Soltis P."/>
            <person name="Zapata F."/>
        </authorList>
    </citation>
    <scope>NUCLEOTIDE SEQUENCE</scope>
    <source>
        <strain evidence="1">UCBG64.0493</strain>
        <tissue evidence="1">Leaf</tissue>
    </source>
</reference>
<evidence type="ECO:0000313" key="2">
    <source>
        <dbReference type="Proteomes" id="UP001188597"/>
    </source>
</evidence>
<sequence length="81" mass="9042">MDTRVPVQHYNLRSANPYLGSSLHDLNTIDDDRPGDIDGIGSHDVVTDDSLDNGDESDDNIMAMYQKIYRGDSQWLVTKSA</sequence>
<comment type="caution">
    <text evidence="1">The sequence shown here is derived from an EMBL/GenBank/DDBJ whole genome shotgun (WGS) entry which is preliminary data.</text>
</comment>
<proteinExistence type="predicted"/>
<protein>
    <submittedName>
        <fullName evidence="1">Uncharacterized protein</fullName>
    </submittedName>
</protein>
<dbReference type="AlphaFoldDB" id="A0AA88W7E1"/>
<evidence type="ECO:0000313" key="1">
    <source>
        <dbReference type="EMBL" id="KAK3021213.1"/>
    </source>
</evidence>
<name>A0AA88W7E1_9ASTE</name>
<dbReference type="EMBL" id="JAVXUP010000772">
    <property type="protein sequence ID" value="KAK3021213.1"/>
    <property type="molecule type" value="Genomic_DNA"/>
</dbReference>
<accession>A0AA88W7E1</accession>
<dbReference type="Proteomes" id="UP001188597">
    <property type="component" value="Unassembled WGS sequence"/>
</dbReference>
<keyword evidence="2" id="KW-1185">Reference proteome</keyword>
<gene>
    <name evidence="1" type="ORF">RJ639_046632</name>
</gene>
<organism evidence="1 2">
    <name type="scientific">Escallonia herrerae</name>
    <dbReference type="NCBI Taxonomy" id="1293975"/>
    <lineage>
        <taxon>Eukaryota</taxon>
        <taxon>Viridiplantae</taxon>
        <taxon>Streptophyta</taxon>
        <taxon>Embryophyta</taxon>
        <taxon>Tracheophyta</taxon>
        <taxon>Spermatophyta</taxon>
        <taxon>Magnoliopsida</taxon>
        <taxon>eudicotyledons</taxon>
        <taxon>Gunneridae</taxon>
        <taxon>Pentapetalae</taxon>
        <taxon>asterids</taxon>
        <taxon>campanulids</taxon>
        <taxon>Escalloniales</taxon>
        <taxon>Escalloniaceae</taxon>
        <taxon>Escallonia</taxon>
    </lineage>
</organism>